<gene>
    <name evidence="1" type="ORF">ACFPFU_15435</name>
</gene>
<comment type="caution">
    <text evidence="1">The sequence shown here is derived from an EMBL/GenBank/DDBJ whole genome shotgun (WGS) entry which is preliminary data.</text>
</comment>
<reference evidence="2" key="1">
    <citation type="journal article" date="2019" name="Int. J. Syst. Evol. Microbiol.">
        <title>The Global Catalogue of Microorganisms (GCM) 10K type strain sequencing project: providing services to taxonomists for standard genome sequencing and annotation.</title>
        <authorList>
            <consortium name="The Broad Institute Genomics Platform"/>
            <consortium name="The Broad Institute Genome Sequencing Center for Infectious Disease"/>
            <person name="Wu L."/>
            <person name="Ma J."/>
        </authorList>
    </citation>
    <scope>NUCLEOTIDE SEQUENCE [LARGE SCALE GENOMIC DNA]</scope>
    <source>
        <strain evidence="2">CGMCC 4.7466</strain>
    </source>
</reference>
<sequence>MMIKKLLLCCLVLGTATTKTTIAQIEEEIKTAGQIYAYAQIHGDHEVLLDFTYPVLIEKIGGRSAMKNMLAQIHETQKANGQQLTSLKISDPIQSVRVKDEIHAIVPIVTTTAVPGGTLITEGNLIAVGTHNRQNWYFIETTSLDERNITKVLPLWNHSLTLPFKRPPVFKEHEP</sequence>
<organism evidence="1 2">
    <name type="scientific">Negadavirga shengliensis</name>
    <dbReference type="NCBI Taxonomy" id="1389218"/>
    <lineage>
        <taxon>Bacteria</taxon>
        <taxon>Pseudomonadati</taxon>
        <taxon>Bacteroidota</taxon>
        <taxon>Cytophagia</taxon>
        <taxon>Cytophagales</taxon>
        <taxon>Cyclobacteriaceae</taxon>
        <taxon>Negadavirga</taxon>
    </lineage>
</organism>
<protein>
    <recommendedName>
        <fullName evidence="3">Nuclear transport factor 2 family protein</fullName>
    </recommendedName>
</protein>
<keyword evidence="2" id="KW-1185">Reference proteome</keyword>
<evidence type="ECO:0000313" key="1">
    <source>
        <dbReference type="EMBL" id="MFC4873090.1"/>
    </source>
</evidence>
<evidence type="ECO:0008006" key="3">
    <source>
        <dbReference type="Google" id="ProtNLM"/>
    </source>
</evidence>
<dbReference type="Proteomes" id="UP001595818">
    <property type="component" value="Unassembled WGS sequence"/>
</dbReference>
<dbReference type="RefSeq" id="WP_377065670.1">
    <property type="nucleotide sequence ID" value="NZ_JBHSJJ010000008.1"/>
</dbReference>
<evidence type="ECO:0000313" key="2">
    <source>
        <dbReference type="Proteomes" id="UP001595818"/>
    </source>
</evidence>
<dbReference type="EMBL" id="JBHSJJ010000008">
    <property type="protein sequence ID" value="MFC4873090.1"/>
    <property type="molecule type" value="Genomic_DNA"/>
</dbReference>
<name>A0ABV9T2X6_9BACT</name>
<accession>A0ABV9T2X6</accession>
<proteinExistence type="predicted"/>